<dbReference type="InterPro" id="IPR004524">
    <property type="entry name" value="Asp-tRNA-ligase_1"/>
</dbReference>
<dbReference type="InterPro" id="IPR045864">
    <property type="entry name" value="aa-tRNA-synth_II/BPL/LPL"/>
</dbReference>
<dbReference type="Gene3D" id="3.30.930.10">
    <property type="entry name" value="Bira Bifunctional Protein, Domain 2"/>
    <property type="match status" value="1"/>
</dbReference>
<dbReference type="CDD" id="cd00777">
    <property type="entry name" value="AspRS_core"/>
    <property type="match status" value="1"/>
</dbReference>
<dbReference type="Gene3D" id="2.40.50.140">
    <property type="entry name" value="Nucleic acid-binding proteins"/>
    <property type="match status" value="1"/>
</dbReference>
<dbReference type="InterPro" id="IPR047090">
    <property type="entry name" value="AspRS_core"/>
</dbReference>
<dbReference type="HAMAP" id="MF_00044">
    <property type="entry name" value="Asp_tRNA_synth_type1"/>
    <property type="match status" value="1"/>
</dbReference>
<dbReference type="InterPro" id="IPR047089">
    <property type="entry name" value="Asp-tRNA-ligase_1_N"/>
</dbReference>
<dbReference type="InterPro" id="IPR004364">
    <property type="entry name" value="Aa-tRNA-synt_II"/>
</dbReference>
<feature type="binding site" evidence="8">
    <location>
        <position position="489"/>
    </location>
    <ligand>
        <name>L-aspartate</name>
        <dbReference type="ChEBI" id="CHEBI:29991"/>
    </ligand>
</feature>
<evidence type="ECO:0000256" key="1">
    <source>
        <dbReference type="ARBA" id="ARBA00006303"/>
    </source>
</evidence>
<dbReference type="EC" id="6.1.1.12" evidence="8"/>
<evidence type="ECO:0000256" key="6">
    <source>
        <dbReference type="ARBA" id="ARBA00022917"/>
    </source>
</evidence>
<feature type="binding site" evidence="8">
    <location>
        <position position="220"/>
    </location>
    <ligand>
        <name>L-aspartate</name>
        <dbReference type="ChEBI" id="CHEBI:29991"/>
    </ligand>
</feature>
<dbReference type="InterPro" id="IPR002312">
    <property type="entry name" value="Asp/Asn-tRNA-synth_IIb"/>
</dbReference>
<dbReference type="SUPFAM" id="SSF55261">
    <property type="entry name" value="GAD domain-like"/>
    <property type="match status" value="1"/>
</dbReference>
<dbReference type="SUPFAM" id="SSF55681">
    <property type="entry name" value="Class II aaRS and biotin synthetases"/>
    <property type="match status" value="1"/>
</dbReference>
<dbReference type="SUPFAM" id="SSF50249">
    <property type="entry name" value="Nucleic acid-binding proteins"/>
    <property type="match status" value="1"/>
</dbReference>
<feature type="binding site" evidence="8">
    <location>
        <position position="229"/>
    </location>
    <ligand>
        <name>ATP</name>
        <dbReference type="ChEBI" id="CHEBI:30616"/>
    </ligand>
</feature>
<dbReference type="Pfam" id="PF01336">
    <property type="entry name" value="tRNA_anti-codon"/>
    <property type="match status" value="1"/>
</dbReference>
<evidence type="ECO:0000256" key="7">
    <source>
        <dbReference type="ARBA" id="ARBA00023146"/>
    </source>
</evidence>
<dbReference type="InterPro" id="IPR004115">
    <property type="entry name" value="GAD-like_sf"/>
</dbReference>
<dbReference type="PROSITE" id="PS50862">
    <property type="entry name" value="AA_TRNA_LIGASE_II"/>
    <property type="match status" value="1"/>
</dbReference>
<proteinExistence type="inferred from homology"/>
<dbReference type="Proteomes" id="UP001455384">
    <property type="component" value="Chromosome"/>
</dbReference>
<evidence type="ECO:0000256" key="3">
    <source>
        <dbReference type="ARBA" id="ARBA00022598"/>
    </source>
</evidence>
<dbReference type="InterPro" id="IPR006195">
    <property type="entry name" value="aa-tRNA-synth_II"/>
</dbReference>
<dbReference type="CDD" id="cd04317">
    <property type="entry name" value="EcAspRS_like_N"/>
    <property type="match status" value="1"/>
</dbReference>
<gene>
    <name evidence="8 10" type="primary">aspS</name>
    <name evidence="10" type="ORF">RQP18_05830</name>
</gene>
<evidence type="ECO:0000313" key="11">
    <source>
        <dbReference type="Proteomes" id="UP001455384"/>
    </source>
</evidence>
<dbReference type="NCBIfam" id="NF001750">
    <property type="entry name" value="PRK00476.1"/>
    <property type="match status" value="1"/>
</dbReference>
<dbReference type="InterPro" id="IPR029351">
    <property type="entry name" value="GAD_dom"/>
</dbReference>
<evidence type="ECO:0000256" key="5">
    <source>
        <dbReference type="ARBA" id="ARBA00022840"/>
    </source>
</evidence>
<dbReference type="Pfam" id="PF02938">
    <property type="entry name" value="GAD"/>
    <property type="match status" value="1"/>
</dbReference>
<keyword evidence="6 8" id="KW-0648">Protein biosynthesis</keyword>
<organism evidence="10 11">
    <name type="scientific">Salinicoccus bachuensis</name>
    <dbReference type="NCBI Taxonomy" id="3136731"/>
    <lineage>
        <taxon>Bacteria</taxon>
        <taxon>Bacillati</taxon>
        <taxon>Bacillota</taxon>
        <taxon>Bacilli</taxon>
        <taxon>Bacillales</taxon>
        <taxon>Staphylococcaceae</taxon>
        <taxon>Salinicoccus</taxon>
    </lineage>
</organism>
<evidence type="ECO:0000313" key="10">
    <source>
        <dbReference type="EMBL" id="WZX30713.1"/>
    </source>
</evidence>
<feature type="binding site" evidence="8">
    <location>
        <position position="482"/>
    </location>
    <ligand>
        <name>ATP</name>
        <dbReference type="ChEBI" id="CHEBI:30616"/>
    </ligand>
</feature>
<reference evidence="11" key="1">
    <citation type="submission" date="2023-10" db="EMBL/GenBank/DDBJ databases">
        <title>Genome analysis and identification of Salinococcus sp. Bachu38 nov., a PGPR from the rhizosphere of Tamarix.</title>
        <authorList>
            <person name="Liang Z."/>
            <person name="Zhang X."/>
            <person name="Jia J."/>
            <person name="Chen X."/>
            <person name="Wang Y."/>
            <person name="Wang Q."/>
            <person name="Wang R."/>
        </authorList>
    </citation>
    <scope>NUCLEOTIDE SEQUENCE [LARGE SCALE GENOMIC DNA]</scope>
    <source>
        <strain evidence="11">Bachu38</strain>
    </source>
</reference>
<dbReference type="PANTHER" id="PTHR22594:SF5">
    <property type="entry name" value="ASPARTATE--TRNA LIGASE, MITOCHONDRIAL"/>
    <property type="match status" value="1"/>
</dbReference>
<feature type="binding site" evidence="8">
    <location>
        <position position="174"/>
    </location>
    <ligand>
        <name>L-aspartate</name>
        <dbReference type="ChEBI" id="CHEBI:29991"/>
    </ligand>
</feature>
<protein>
    <recommendedName>
        <fullName evidence="8">Aspartate--tRNA ligase</fullName>
        <ecNumber evidence="8">6.1.1.12</ecNumber>
    </recommendedName>
    <alternativeName>
        <fullName evidence="8">Aspartyl-tRNA synthetase</fullName>
        <shortName evidence="8">AspRS</shortName>
    </alternativeName>
</protein>
<keyword evidence="11" id="KW-1185">Reference proteome</keyword>
<accession>A0ABZ3CMA9</accession>
<feature type="domain" description="Aminoacyl-transfer RNA synthetases class-II family profile" evidence="9">
    <location>
        <begin position="141"/>
        <end position="568"/>
    </location>
</feature>
<name>A0ABZ3CMA9_9STAP</name>
<dbReference type="NCBIfam" id="TIGR00459">
    <property type="entry name" value="aspS_bact"/>
    <property type="match status" value="1"/>
</dbReference>
<comment type="caution">
    <text evidence="8">Lacks conserved residue(s) required for the propagation of feature annotation.</text>
</comment>
<keyword evidence="7 8" id="KW-0030">Aminoacyl-tRNA synthetase</keyword>
<comment type="function">
    <text evidence="8">Catalyzes the attachment of L-aspartate to tRNA(Asp) in a two-step reaction: L-aspartate is first activated by ATP to form Asp-AMP and then transferred to the acceptor end of tRNA(Asp).</text>
</comment>
<comment type="similarity">
    <text evidence="1 8">Belongs to the class-II aminoacyl-tRNA synthetase family. Type 1 subfamily.</text>
</comment>
<dbReference type="Gene3D" id="3.30.1360.30">
    <property type="entry name" value="GAD-like domain"/>
    <property type="match status" value="1"/>
</dbReference>
<dbReference type="GO" id="GO:0004815">
    <property type="term" value="F:aspartate-tRNA ligase activity"/>
    <property type="evidence" value="ECO:0007669"/>
    <property type="project" value="UniProtKB-EC"/>
</dbReference>
<keyword evidence="3 8" id="KW-0436">Ligase</keyword>
<dbReference type="EMBL" id="CP138333">
    <property type="protein sequence ID" value="WZX30713.1"/>
    <property type="molecule type" value="Genomic_DNA"/>
</dbReference>
<dbReference type="InterPro" id="IPR004365">
    <property type="entry name" value="NA-bd_OB_tRNA"/>
</dbReference>
<evidence type="ECO:0000259" key="9">
    <source>
        <dbReference type="PROSITE" id="PS50862"/>
    </source>
</evidence>
<feature type="binding site" evidence="8">
    <location>
        <begin position="220"/>
        <end position="222"/>
    </location>
    <ligand>
        <name>ATP</name>
        <dbReference type="ChEBI" id="CHEBI:30616"/>
    </ligand>
</feature>
<evidence type="ECO:0000256" key="2">
    <source>
        <dbReference type="ARBA" id="ARBA00022490"/>
    </source>
</evidence>
<comment type="subunit">
    <text evidence="8">Homodimer.</text>
</comment>
<dbReference type="PRINTS" id="PR01042">
    <property type="entry name" value="TRNASYNTHASP"/>
</dbReference>
<keyword evidence="5 8" id="KW-0067">ATP-binding</keyword>
<feature type="binding site" evidence="8">
    <location>
        <begin position="534"/>
        <end position="537"/>
    </location>
    <ligand>
        <name>ATP</name>
        <dbReference type="ChEBI" id="CHEBI:30616"/>
    </ligand>
</feature>
<dbReference type="InterPro" id="IPR012340">
    <property type="entry name" value="NA-bd_OB-fold"/>
</dbReference>
<feature type="region of interest" description="Aspartate" evidence="8">
    <location>
        <begin position="198"/>
        <end position="201"/>
    </location>
</feature>
<comment type="catalytic activity">
    <reaction evidence="8">
        <text>tRNA(Asp) + L-aspartate + ATP = L-aspartyl-tRNA(Asp) + AMP + diphosphate</text>
        <dbReference type="Rhea" id="RHEA:19649"/>
        <dbReference type="Rhea" id="RHEA-COMP:9660"/>
        <dbReference type="Rhea" id="RHEA-COMP:9678"/>
        <dbReference type="ChEBI" id="CHEBI:29991"/>
        <dbReference type="ChEBI" id="CHEBI:30616"/>
        <dbReference type="ChEBI" id="CHEBI:33019"/>
        <dbReference type="ChEBI" id="CHEBI:78442"/>
        <dbReference type="ChEBI" id="CHEBI:78516"/>
        <dbReference type="ChEBI" id="CHEBI:456215"/>
        <dbReference type="EC" id="6.1.1.12"/>
    </reaction>
</comment>
<dbReference type="RefSeq" id="WP_342389220.1">
    <property type="nucleotide sequence ID" value="NZ_CP138333.2"/>
</dbReference>
<feature type="binding site" evidence="8">
    <location>
        <position position="448"/>
    </location>
    <ligand>
        <name>L-aspartate</name>
        <dbReference type="ChEBI" id="CHEBI:29991"/>
    </ligand>
</feature>
<keyword evidence="4 8" id="KW-0547">Nucleotide-binding</keyword>
<comment type="subcellular location">
    <subcellularLocation>
        <location evidence="8">Cytoplasm</location>
    </subcellularLocation>
</comment>
<dbReference type="Pfam" id="PF00152">
    <property type="entry name" value="tRNA-synt_2"/>
    <property type="match status" value="1"/>
</dbReference>
<dbReference type="PANTHER" id="PTHR22594">
    <property type="entry name" value="ASPARTYL/LYSYL-TRNA SYNTHETASE"/>
    <property type="match status" value="1"/>
</dbReference>
<evidence type="ECO:0000256" key="8">
    <source>
        <dbReference type="HAMAP-Rule" id="MF_00044"/>
    </source>
</evidence>
<evidence type="ECO:0000256" key="4">
    <source>
        <dbReference type="ARBA" id="ARBA00022741"/>
    </source>
</evidence>
<keyword evidence="2 8" id="KW-0963">Cytoplasm</keyword>
<sequence length="587" mass="67145">MTMRKYATEITEELTGEKVHLKGWVQKRRDLGGLIFIDLRDRSGVMQVVFNPEVSEAALETAERIRSEYVIAVAGEVLQRDPSQYNDNIATGKIEVLVDEVEVLSKADTPPFQIMDESIAEDIRLKYRYLDLRKPKLQNILKLRHQLNRSIRNFLDNETFIDIETPVLSKSTPEGARDYLVPSRVHEGEFYALPQSPQIYKQLLMLSGMERYYQIVKCFRDEDLRADRQPEFTQVDIEMSFTDQEQMIELNERMIRQVMKDVKGVDIKTPLPRMTYAQAMAEYGVDKPDTRFGLKLNDLSGFSRSVDFKVFRSAVENGGMVKAIVVKGEESRFSRKDIDKLETYVKTYGAKGLAWLKVKEDDLNGPIAKFFSEENRRDLFETLSLENGDLILFVADTEKVVHASLGNLRNKLAKDLDLIPEDQFNFLWVTDWPLFEYDEETGRYSAAHHPFTSPKAEDVEKLETAPEEVIANAYDIVLNGYELGGGSVRIHDAETQEKMFRALGFTDEERDEQFGFLLEAFKYGAPPHGGIAYGFDRFVMLLAGTDNIRDVIAFPKTASAGDLMMNAPSKVSEAQLRELHIEVDIEE</sequence>